<evidence type="ECO:0000256" key="4">
    <source>
        <dbReference type="ARBA" id="ARBA00022989"/>
    </source>
</evidence>
<dbReference type="InterPro" id="IPR001851">
    <property type="entry name" value="ABC_transp_permease"/>
</dbReference>
<dbReference type="InterPro" id="IPR021807">
    <property type="entry name" value="LivHM_N"/>
</dbReference>
<feature type="transmembrane region" description="Helical" evidence="6">
    <location>
        <begin position="7"/>
        <end position="23"/>
    </location>
</feature>
<protein>
    <submittedName>
        <fullName evidence="8">High-affinity branched-chain amino acid ABC transporter permease LivM</fullName>
    </submittedName>
</protein>
<keyword evidence="3 6" id="KW-0812">Transmembrane</keyword>
<comment type="caution">
    <text evidence="8">The sequence shown here is derived from an EMBL/GenBank/DDBJ whole genome shotgun (WGS) entry which is preliminary data.</text>
</comment>
<dbReference type="Pfam" id="PF02653">
    <property type="entry name" value="BPD_transp_2"/>
    <property type="match status" value="1"/>
</dbReference>
<dbReference type="PANTHER" id="PTHR30482">
    <property type="entry name" value="HIGH-AFFINITY BRANCHED-CHAIN AMINO ACID TRANSPORT SYSTEM PERMEASE"/>
    <property type="match status" value="1"/>
</dbReference>
<dbReference type="NCBIfam" id="NF008450">
    <property type="entry name" value="PRK11301.1"/>
    <property type="match status" value="1"/>
</dbReference>
<dbReference type="PANTHER" id="PTHR30482:SF20">
    <property type="entry name" value="HIGH-AFFINITY BRANCHED-CHAIN AMINO ACID TRANSPORT SYSTEM PERMEASE PROTEIN LIVM"/>
    <property type="match status" value="1"/>
</dbReference>
<evidence type="ECO:0000259" key="7">
    <source>
        <dbReference type="Pfam" id="PF11862"/>
    </source>
</evidence>
<feature type="transmembrane region" description="Helical" evidence="6">
    <location>
        <begin position="162"/>
        <end position="187"/>
    </location>
</feature>
<evidence type="ECO:0000256" key="5">
    <source>
        <dbReference type="ARBA" id="ARBA00023136"/>
    </source>
</evidence>
<evidence type="ECO:0000313" key="9">
    <source>
        <dbReference type="Proteomes" id="UP001501337"/>
    </source>
</evidence>
<feature type="transmembrane region" description="Helical" evidence="6">
    <location>
        <begin position="275"/>
        <end position="293"/>
    </location>
</feature>
<dbReference type="RefSeq" id="WP_344808755.1">
    <property type="nucleotide sequence ID" value="NZ_BAABBO010000018.1"/>
</dbReference>
<gene>
    <name evidence="8" type="ORF">GCM10022278_34700</name>
</gene>
<feature type="domain" description="High-affinity branched-chain amino acid transport system permease LivHM N-terminal" evidence="7">
    <location>
        <begin position="4"/>
        <end position="106"/>
    </location>
</feature>
<evidence type="ECO:0000256" key="2">
    <source>
        <dbReference type="ARBA" id="ARBA00022475"/>
    </source>
</evidence>
<dbReference type="EMBL" id="BAABBO010000018">
    <property type="protein sequence ID" value="GAA3974732.1"/>
    <property type="molecule type" value="Genomic_DNA"/>
</dbReference>
<accession>A0ABP7Q124</accession>
<comment type="subcellular location">
    <subcellularLocation>
        <location evidence="1">Cell inner membrane</location>
        <topology evidence="1">Multi-pass membrane protein</topology>
    </subcellularLocation>
</comment>
<dbReference type="Pfam" id="PF11862">
    <property type="entry name" value="DUF3382"/>
    <property type="match status" value="1"/>
</dbReference>
<name>A0ABP7Q124_9GAMM</name>
<evidence type="ECO:0000256" key="6">
    <source>
        <dbReference type="SAM" id="Phobius"/>
    </source>
</evidence>
<reference evidence="9" key="1">
    <citation type="journal article" date="2019" name="Int. J. Syst. Evol. Microbiol.">
        <title>The Global Catalogue of Microorganisms (GCM) 10K type strain sequencing project: providing services to taxonomists for standard genome sequencing and annotation.</title>
        <authorList>
            <consortium name="The Broad Institute Genomics Platform"/>
            <consortium name="The Broad Institute Genome Sequencing Center for Infectious Disease"/>
            <person name="Wu L."/>
            <person name="Ma J."/>
        </authorList>
    </citation>
    <scope>NUCLEOTIDE SEQUENCE [LARGE SCALE GENOMIC DNA]</scope>
    <source>
        <strain evidence="9">JCM 17555</strain>
    </source>
</reference>
<sequence>MRSTLPSAAFAAVIMFILTFPLLGLKLEREGVTLTVNGADTDTWIMIGLGVAAVFFFQLFRPSIVSARQRVLGLYPSHGRFNFDDGFKQRFEKVALFALLGLALIWPFISDRGNIDLATLVLIYVMLGLGLNIVVGLAGLLDLGYVAFYAVGAYSYALLSQYWGVSFWVALPIGGLLAAFFGFLLGFPVLRLRGDYLAIVTLGFGEIIRELLNIHTDLTGGPNGIGGIPKPTLPAIQLEPEPALVALEFGRRAKEEGNLTFHEFFGLEYSSETKVMFLYLIALALVLLTLFVIRRLTKMPVGRAWEALREDEIASRSLGLNKTRIKLSAFTIGASFAGFAGCFFAARQGFISPESFTFIESAIILAIVVLGGMGSQIGVICAAIVMIVLPEMAREFAEYRMLIFGAMMVLMMIWRPEGLLPVKRSHIQIKTSQES</sequence>
<feature type="transmembrane region" description="Helical" evidence="6">
    <location>
        <begin position="362"/>
        <end position="389"/>
    </location>
</feature>
<feature type="transmembrane region" description="Helical" evidence="6">
    <location>
        <begin position="396"/>
        <end position="414"/>
    </location>
</feature>
<evidence type="ECO:0000256" key="3">
    <source>
        <dbReference type="ARBA" id="ARBA00022692"/>
    </source>
</evidence>
<feature type="transmembrane region" description="Helical" evidence="6">
    <location>
        <begin position="121"/>
        <end position="150"/>
    </location>
</feature>
<feature type="transmembrane region" description="Helical" evidence="6">
    <location>
        <begin position="91"/>
        <end position="109"/>
    </location>
</feature>
<evidence type="ECO:0000313" key="8">
    <source>
        <dbReference type="EMBL" id="GAA3974732.1"/>
    </source>
</evidence>
<keyword evidence="9" id="KW-1185">Reference proteome</keyword>
<keyword evidence="5 6" id="KW-0472">Membrane</keyword>
<proteinExistence type="predicted"/>
<evidence type="ECO:0000256" key="1">
    <source>
        <dbReference type="ARBA" id="ARBA00004429"/>
    </source>
</evidence>
<dbReference type="Proteomes" id="UP001501337">
    <property type="component" value="Unassembled WGS sequence"/>
</dbReference>
<feature type="transmembrane region" description="Helical" evidence="6">
    <location>
        <begin position="327"/>
        <end position="350"/>
    </location>
</feature>
<dbReference type="CDD" id="cd06581">
    <property type="entry name" value="TM_PBP1_LivM_like"/>
    <property type="match status" value="1"/>
</dbReference>
<feature type="transmembrane region" description="Helical" evidence="6">
    <location>
        <begin position="43"/>
        <end position="60"/>
    </location>
</feature>
<keyword evidence="4 6" id="KW-1133">Transmembrane helix</keyword>
<dbReference type="InterPro" id="IPR043428">
    <property type="entry name" value="LivM-like"/>
</dbReference>
<organism evidence="8 9">
    <name type="scientific">Allohahella marinimesophila</name>
    <dbReference type="NCBI Taxonomy" id="1054972"/>
    <lineage>
        <taxon>Bacteria</taxon>
        <taxon>Pseudomonadati</taxon>
        <taxon>Pseudomonadota</taxon>
        <taxon>Gammaproteobacteria</taxon>
        <taxon>Oceanospirillales</taxon>
        <taxon>Hahellaceae</taxon>
        <taxon>Allohahella</taxon>
    </lineage>
</organism>
<keyword evidence="2" id="KW-1003">Cell membrane</keyword>